<dbReference type="EMBL" id="NCVL01000050">
    <property type="protein sequence ID" value="ORP03798.1"/>
    <property type="molecule type" value="Genomic_DNA"/>
</dbReference>
<evidence type="ECO:0000256" key="1">
    <source>
        <dbReference type="SAM" id="MobiDB-lite"/>
    </source>
</evidence>
<evidence type="ECO:0000256" key="2">
    <source>
        <dbReference type="SAM" id="Phobius"/>
    </source>
</evidence>
<keyword evidence="2" id="KW-1133">Transmembrane helix</keyword>
<feature type="transmembrane region" description="Helical" evidence="2">
    <location>
        <begin position="134"/>
        <end position="152"/>
    </location>
</feature>
<dbReference type="Proteomes" id="UP000193505">
    <property type="component" value="Unassembled WGS sequence"/>
</dbReference>
<dbReference type="AlphaFoldDB" id="A0A1X1KWH3"/>
<feature type="transmembrane region" description="Helical" evidence="2">
    <location>
        <begin position="70"/>
        <end position="89"/>
    </location>
</feature>
<evidence type="ECO:0000313" key="4">
    <source>
        <dbReference type="Proteomes" id="UP000193505"/>
    </source>
</evidence>
<sequence>MNKGKILKITENTVYIGYEDGSLKQIPIESCDFEPRMGDYVEVYGDIAIKVEGSKESSPVKKSKAKKISLVSKINIFSSIVLFPISFSLLYDRGVILEATILSLFVVSLLLIVLNLILLIISSIKKNKVNKKSSITYLIIAIIILILSTVYVSNNVSPNSKKTVSQSTSKPSTSSPKNSSITQSNEDDTEKATADFNNYLENNLGEKIDYKGDITLINDDEIYLDTDKIIINNKKYDSKEFKHSPKIKAVYKGKDIFRGGQSLGLNAKVKKESGKPQLEIFDVFTVGQTYEQYMQKGIELKSKFELRATVKEVNKINKSDSDVLTLLIVVEPHSIDLFDDDNAPFQFEDGKKIHLALTEQTEEEFIKQKRGLKSGDDIRIYGMLMTDSLDLLLANQGGSYLDVKRTN</sequence>
<feature type="region of interest" description="Disordered" evidence="1">
    <location>
        <begin position="158"/>
        <end position="190"/>
    </location>
</feature>
<comment type="caution">
    <text evidence="3">The sequence shown here is derived from an EMBL/GenBank/DDBJ whole genome shotgun (WGS) entry which is preliminary data.</text>
</comment>
<reference evidence="3 4" key="1">
    <citation type="journal article" date="2016" name="Eur. J. Clin. Microbiol. Infect. Dis.">
        <title>Whole genome sequencing as a tool for phylogenetic analysis of clinical strains of Mitis group streptococci.</title>
        <authorList>
            <person name="Rasmussen L.H."/>
            <person name="Dargis R."/>
            <person name="Hojholt K."/>
            <person name="Christensen J.J."/>
            <person name="Skovgaard O."/>
            <person name="Justesen U.S."/>
            <person name="Rosenvinge F.S."/>
            <person name="Moser C."/>
            <person name="Lukjancenko O."/>
            <person name="Rasmussen S."/>
            <person name="Nielsen X.C."/>
        </authorList>
    </citation>
    <scope>NUCLEOTIDE SEQUENCE [LARGE SCALE GENOMIC DNA]</scope>
    <source>
        <strain evidence="3 4">OD_310347_11</strain>
    </source>
</reference>
<keyword evidence="2" id="KW-0812">Transmembrane</keyword>
<evidence type="ECO:0000313" key="3">
    <source>
        <dbReference type="EMBL" id="ORP03798.1"/>
    </source>
</evidence>
<dbReference type="RefSeq" id="WP_084954130.1">
    <property type="nucleotide sequence ID" value="NZ_CAMHZI010000013.1"/>
</dbReference>
<feature type="compositionally biased region" description="Low complexity" evidence="1">
    <location>
        <begin position="159"/>
        <end position="184"/>
    </location>
</feature>
<name>A0A1X1KWH3_STRMT</name>
<organism evidence="3 4">
    <name type="scientific">Streptococcus mitis</name>
    <dbReference type="NCBI Taxonomy" id="28037"/>
    <lineage>
        <taxon>Bacteria</taxon>
        <taxon>Bacillati</taxon>
        <taxon>Bacillota</taxon>
        <taxon>Bacilli</taxon>
        <taxon>Lactobacillales</taxon>
        <taxon>Streptococcaceae</taxon>
        <taxon>Streptococcus</taxon>
        <taxon>Streptococcus mitis group</taxon>
    </lineage>
</organism>
<keyword evidence="2" id="KW-0472">Membrane</keyword>
<gene>
    <name evidence="3" type="ORF">B7694_07300</name>
</gene>
<protein>
    <submittedName>
        <fullName evidence="3">Uncharacterized protein</fullName>
    </submittedName>
</protein>
<accession>A0A1X1KWH3</accession>
<proteinExistence type="predicted"/>
<feature type="transmembrane region" description="Helical" evidence="2">
    <location>
        <begin position="101"/>
        <end position="122"/>
    </location>
</feature>